<dbReference type="Pfam" id="PF02431">
    <property type="entry name" value="Chalcone"/>
    <property type="match status" value="1"/>
</dbReference>
<evidence type="ECO:0000313" key="4">
    <source>
        <dbReference type="EMBL" id="KAH7287747.1"/>
    </source>
</evidence>
<dbReference type="OrthoDB" id="18193at2759"/>
<accession>A0A8T2QV30</accession>
<dbReference type="EMBL" id="CM035437">
    <property type="protein sequence ID" value="KAH7287747.1"/>
    <property type="molecule type" value="Genomic_DNA"/>
</dbReference>
<keyword evidence="5" id="KW-1185">Reference proteome</keyword>
<dbReference type="OMA" id="YACGLYV"/>
<dbReference type="GO" id="GO:0005504">
    <property type="term" value="F:fatty acid binding"/>
    <property type="evidence" value="ECO:0007669"/>
    <property type="project" value="TreeGrafter"/>
</dbReference>
<sequence>MDMSENVVSEPKTGIEFVSILTFKHQSSSPNSQVLAGVGFKGLNIINIKTVKIYAFGFYIEAKGLVDQLSTKYRSFSLEQLKASTELFEDLLRHDLEMTVRLVVHYKGLKAGMVRSAFDTSLRNRLRKIKGEEDDDGLDIFSSYFSDSLPLTRGTTIDFQWMQGGRLRTEVNGKLIGVIYSSNFCRALFDIYIGDPPVSLRAKQEIAEKIYQLFKS</sequence>
<feature type="domain" description="Chalcone isomerase" evidence="3">
    <location>
        <begin position="24"/>
        <end position="213"/>
    </location>
</feature>
<evidence type="ECO:0000313" key="5">
    <source>
        <dbReference type="Proteomes" id="UP000825935"/>
    </source>
</evidence>
<dbReference type="InterPro" id="IPR036298">
    <property type="entry name" value="Chalcone_isomerase_sf"/>
</dbReference>
<dbReference type="InterPro" id="IPR016089">
    <property type="entry name" value="Chalcone_isomerase_bundle_sf"/>
</dbReference>
<dbReference type="AlphaFoldDB" id="A0A8T2QV30"/>
<gene>
    <name evidence="4" type="ORF">KP509_32G072000</name>
</gene>
<organism evidence="4 5">
    <name type="scientific">Ceratopteris richardii</name>
    <name type="common">Triangle waterfern</name>
    <dbReference type="NCBI Taxonomy" id="49495"/>
    <lineage>
        <taxon>Eukaryota</taxon>
        <taxon>Viridiplantae</taxon>
        <taxon>Streptophyta</taxon>
        <taxon>Embryophyta</taxon>
        <taxon>Tracheophyta</taxon>
        <taxon>Polypodiopsida</taxon>
        <taxon>Polypodiidae</taxon>
        <taxon>Polypodiales</taxon>
        <taxon>Pteridineae</taxon>
        <taxon>Pteridaceae</taxon>
        <taxon>Parkerioideae</taxon>
        <taxon>Ceratopteris</taxon>
    </lineage>
</organism>
<evidence type="ECO:0000256" key="2">
    <source>
        <dbReference type="RuleBase" id="RU361158"/>
    </source>
</evidence>
<protein>
    <recommendedName>
        <fullName evidence="2">Chalcone-flavonone isomerase family protein</fullName>
    </recommendedName>
</protein>
<reference evidence="4" key="1">
    <citation type="submission" date="2021-08" db="EMBL/GenBank/DDBJ databases">
        <title>WGS assembly of Ceratopteris richardii.</title>
        <authorList>
            <person name="Marchant D.B."/>
            <person name="Chen G."/>
            <person name="Jenkins J."/>
            <person name="Shu S."/>
            <person name="Leebens-Mack J."/>
            <person name="Grimwood J."/>
            <person name="Schmutz J."/>
            <person name="Soltis P."/>
            <person name="Soltis D."/>
            <person name="Chen Z.-H."/>
        </authorList>
    </citation>
    <scope>NUCLEOTIDE SEQUENCE</scope>
    <source>
        <strain evidence="4">Whitten #5841</strain>
        <tissue evidence="4">Leaf</tissue>
    </source>
</reference>
<comment type="caution">
    <text evidence="4">The sequence shown here is derived from an EMBL/GenBank/DDBJ whole genome shotgun (WGS) entry which is preliminary data.</text>
</comment>
<dbReference type="GO" id="GO:0009570">
    <property type="term" value="C:chloroplast stroma"/>
    <property type="evidence" value="ECO:0007669"/>
    <property type="project" value="TreeGrafter"/>
</dbReference>
<dbReference type="InterPro" id="IPR016088">
    <property type="entry name" value="Chalcone_isomerase_3-sand"/>
</dbReference>
<proteinExistence type="inferred from homology"/>
<name>A0A8T2QV30_CERRI</name>
<evidence type="ECO:0000256" key="1">
    <source>
        <dbReference type="ARBA" id="ARBA00007166"/>
    </source>
</evidence>
<dbReference type="InterPro" id="IPR016087">
    <property type="entry name" value="Chalcone_isomerase"/>
</dbReference>
<dbReference type="PANTHER" id="PTHR47284">
    <property type="entry name" value="FATTY-ACID-BINDING PROTEIN 2"/>
    <property type="match status" value="1"/>
</dbReference>
<comment type="similarity">
    <text evidence="1 2">Belongs to the chalcone isomerase family.</text>
</comment>
<dbReference type="Gene3D" id="3.50.70.10">
    <property type="match status" value="1"/>
</dbReference>
<evidence type="ECO:0000259" key="3">
    <source>
        <dbReference type="Pfam" id="PF02431"/>
    </source>
</evidence>
<dbReference type="Proteomes" id="UP000825935">
    <property type="component" value="Chromosome 32"/>
</dbReference>
<dbReference type="GO" id="GO:0016872">
    <property type="term" value="F:intramolecular lyase activity"/>
    <property type="evidence" value="ECO:0007669"/>
    <property type="project" value="InterPro"/>
</dbReference>
<dbReference type="SUPFAM" id="SSF54626">
    <property type="entry name" value="Chalcone isomerase"/>
    <property type="match status" value="1"/>
</dbReference>
<dbReference type="PANTHER" id="PTHR47284:SF3">
    <property type="entry name" value="FATTY-ACID-BINDING PROTEIN 2"/>
    <property type="match status" value="1"/>
</dbReference>
<dbReference type="Gene3D" id="1.10.890.20">
    <property type="match status" value="1"/>
</dbReference>